<dbReference type="AlphaFoldDB" id="A0A3N0B826"/>
<comment type="caution">
    <text evidence="3">The sequence shown here is derived from an EMBL/GenBank/DDBJ whole genome shotgun (WGS) entry which is preliminary data.</text>
</comment>
<reference evidence="4" key="1">
    <citation type="submission" date="2018-05" db="EMBL/GenBank/DDBJ databases">
        <title>Genome Sequencing of selected type strains of the family Eggerthellaceae.</title>
        <authorList>
            <person name="Danylec N."/>
            <person name="Stoll D.A."/>
            <person name="Doetsch A."/>
            <person name="Huch M."/>
        </authorList>
    </citation>
    <scope>NUCLEOTIDE SEQUENCE [LARGE SCALE GENOMIC DNA]</scope>
    <source>
        <strain evidence="4">DSM 16106</strain>
    </source>
</reference>
<feature type="region of interest" description="Disordered" evidence="1">
    <location>
        <begin position="170"/>
        <end position="189"/>
    </location>
</feature>
<protein>
    <recommendedName>
        <fullName evidence="2">MobA/VirD2-like nuclease domain-containing protein</fullName>
    </recommendedName>
</protein>
<gene>
    <name evidence="3" type="ORF">DMP08_07710</name>
</gene>
<feature type="domain" description="MobA/VirD2-like nuclease" evidence="2">
    <location>
        <begin position="25"/>
        <end position="167"/>
    </location>
</feature>
<dbReference type="Proteomes" id="UP000278632">
    <property type="component" value="Unassembled WGS sequence"/>
</dbReference>
<keyword evidence="4" id="KW-1185">Reference proteome</keyword>
<organism evidence="3 4">
    <name type="scientific">Paraeggerthella hongkongensis</name>
    <dbReference type="NCBI Taxonomy" id="230658"/>
    <lineage>
        <taxon>Bacteria</taxon>
        <taxon>Bacillati</taxon>
        <taxon>Actinomycetota</taxon>
        <taxon>Coriobacteriia</taxon>
        <taxon>Eggerthellales</taxon>
        <taxon>Eggerthellaceae</taxon>
        <taxon>Paraeggerthella</taxon>
    </lineage>
</organism>
<accession>A0A3N0B826</accession>
<dbReference type="Pfam" id="PF03432">
    <property type="entry name" value="Relaxase"/>
    <property type="match status" value="1"/>
</dbReference>
<dbReference type="RefSeq" id="WP_123192347.1">
    <property type="nucleotide sequence ID" value="NZ_QICD01000013.1"/>
</dbReference>
<evidence type="ECO:0000256" key="1">
    <source>
        <dbReference type="SAM" id="MobiDB-lite"/>
    </source>
</evidence>
<sequence>MTAIKQVSVTTAGHASNLGKYLNDERALARGSQNLSNEEKWEAEMARTRAAYGHDAPSRAGAANTVMYHQVLGFNPDECSCNGGKMTPEKCMEYAKEYVSTRYPNQEAVWVLHQEHCAADGTDRYAVHIGINRTDLETGNRLNEGRSKNAKIERANAVRDMDRKHGLAQMREGERNSRVHARQPSRAEKEMAARGVRSDKSYMRDAIRASVSEVKAQPETANKPRALAQALGAKGVKMSVTENGKDFSFERKSTGTKCRGYKLGRGYSMPGIAKGLGINAARFMVRSMDEGLER</sequence>
<dbReference type="EMBL" id="QICD01000013">
    <property type="protein sequence ID" value="RNL43209.1"/>
    <property type="molecule type" value="Genomic_DNA"/>
</dbReference>
<proteinExistence type="predicted"/>
<dbReference type="OrthoDB" id="3199367at2"/>
<dbReference type="InterPro" id="IPR005094">
    <property type="entry name" value="Endonuclease_MobA/VirD2"/>
</dbReference>
<evidence type="ECO:0000313" key="4">
    <source>
        <dbReference type="Proteomes" id="UP000278632"/>
    </source>
</evidence>
<evidence type="ECO:0000313" key="3">
    <source>
        <dbReference type="EMBL" id="RNL43209.1"/>
    </source>
</evidence>
<name>A0A3N0B826_9ACTN</name>
<evidence type="ECO:0000259" key="2">
    <source>
        <dbReference type="Pfam" id="PF03432"/>
    </source>
</evidence>